<evidence type="ECO:0000256" key="4">
    <source>
        <dbReference type="ARBA" id="ARBA00022807"/>
    </source>
</evidence>
<dbReference type="EMBL" id="OV725081">
    <property type="protein sequence ID" value="CAH1403977.1"/>
    <property type="molecule type" value="Genomic_DNA"/>
</dbReference>
<keyword evidence="2" id="KW-0645">Protease</keyword>
<dbReference type="Proteomes" id="UP001152798">
    <property type="component" value="Chromosome 5"/>
</dbReference>
<evidence type="ECO:0000259" key="5">
    <source>
        <dbReference type="SMART" id="SM00720"/>
    </source>
</evidence>
<keyword evidence="7" id="KW-1185">Reference proteome</keyword>
<protein>
    <recommendedName>
        <fullName evidence="5">Peptidase C2 calpain domain-containing protein</fullName>
    </recommendedName>
</protein>
<dbReference type="GO" id="GO:0005737">
    <property type="term" value="C:cytoplasm"/>
    <property type="evidence" value="ECO:0007669"/>
    <property type="project" value="TreeGrafter"/>
</dbReference>
<dbReference type="OrthoDB" id="424753at2759"/>
<dbReference type="Gene3D" id="2.60.120.380">
    <property type="match status" value="1"/>
</dbReference>
<name>A0A9P0MVG0_NEZVI</name>
<keyword evidence="4" id="KW-0788">Thiol protease</keyword>
<keyword evidence="3" id="KW-0378">Hydrolase</keyword>
<dbReference type="InterPro" id="IPR022682">
    <property type="entry name" value="Calpain_domain_III"/>
</dbReference>
<organism evidence="6 7">
    <name type="scientific">Nezara viridula</name>
    <name type="common">Southern green stink bug</name>
    <name type="synonym">Cimex viridulus</name>
    <dbReference type="NCBI Taxonomy" id="85310"/>
    <lineage>
        <taxon>Eukaryota</taxon>
        <taxon>Metazoa</taxon>
        <taxon>Ecdysozoa</taxon>
        <taxon>Arthropoda</taxon>
        <taxon>Hexapoda</taxon>
        <taxon>Insecta</taxon>
        <taxon>Pterygota</taxon>
        <taxon>Neoptera</taxon>
        <taxon>Paraneoptera</taxon>
        <taxon>Hemiptera</taxon>
        <taxon>Heteroptera</taxon>
        <taxon>Panheteroptera</taxon>
        <taxon>Pentatomomorpha</taxon>
        <taxon>Pentatomoidea</taxon>
        <taxon>Pentatomidae</taxon>
        <taxon>Pentatominae</taxon>
        <taxon>Nezara</taxon>
    </lineage>
</organism>
<dbReference type="InterPro" id="IPR022684">
    <property type="entry name" value="Calpain_cysteine_protease"/>
</dbReference>
<evidence type="ECO:0000256" key="2">
    <source>
        <dbReference type="ARBA" id="ARBA00022670"/>
    </source>
</evidence>
<dbReference type="InterPro" id="IPR022683">
    <property type="entry name" value="Calpain_III"/>
</dbReference>
<dbReference type="PANTHER" id="PTHR10183">
    <property type="entry name" value="CALPAIN"/>
    <property type="match status" value="1"/>
</dbReference>
<feature type="domain" description="Peptidase C2 calpain" evidence="5">
    <location>
        <begin position="59"/>
        <end position="213"/>
    </location>
</feature>
<reference evidence="6" key="1">
    <citation type="submission" date="2022-01" db="EMBL/GenBank/DDBJ databases">
        <authorList>
            <person name="King R."/>
        </authorList>
    </citation>
    <scope>NUCLEOTIDE SEQUENCE</scope>
</reference>
<evidence type="ECO:0000256" key="3">
    <source>
        <dbReference type="ARBA" id="ARBA00022801"/>
    </source>
</evidence>
<evidence type="ECO:0000313" key="7">
    <source>
        <dbReference type="Proteomes" id="UP001152798"/>
    </source>
</evidence>
<sequence length="241" mass="27218">MGCTSSVISENQHNVVPQVKKRYLGHTRIIQEEEVDVFVNDEYNIITSDWEEGPVNFQYQNLVCLETVGNWKAGHSAGGSRNDLEMFSINPQYLIAIGPPDKHPKNDDFYLPDPSLNYIDVHICLTQTNLSQPPLHVAFFIYKTDSMEERLSAEYFLCMPPAGDTGAFVNWRQVKQHFKLTPGLYVIIPAVFNAGLEGTFKLSVKTIPPVTMKRIPSFKNVSLNASTINLKRKTSVILQEV</sequence>
<dbReference type="InterPro" id="IPR036213">
    <property type="entry name" value="Calpain_III_sf"/>
</dbReference>
<gene>
    <name evidence="6" type="ORF">NEZAVI_LOCUS12478</name>
</gene>
<dbReference type="GO" id="GO:0006508">
    <property type="term" value="P:proteolysis"/>
    <property type="evidence" value="ECO:0007669"/>
    <property type="project" value="UniProtKB-KW"/>
</dbReference>
<accession>A0A9P0MVG0</accession>
<dbReference type="PANTHER" id="PTHR10183:SF379">
    <property type="entry name" value="CALPAIN-5"/>
    <property type="match status" value="1"/>
</dbReference>
<dbReference type="SUPFAM" id="SSF49758">
    <property type="entry name" value="Calpain large subunit, middle domain (domain III)"/>
    <property type="match status" value="1"/>
</dbReference>
<evidence type="ECO:0000256" key="1">
    <source>
        <dbReference type="ARBA" id="ARBA00007623"/>
    </source>
</evidence>
<proteinExistence type="inferred from homology"/>
<dbReference type="Pfam" id="PF01067">
    <property type="entry name" value="Calpain_III"/>
    <property type="match status" value="1"/>
</dbReference>
<comment type="similarity">
    <text evidence="1">Belongs to the peptidase C2 family.</text>
</comment>
<dbReference type="PRINTS" id="PR00704">
    <property type="entry name" value="CALPAIN"/>
</dbReference>
<dbReference type="GO" id="GO:0004198">
    <property type="term" value="F:calcium-dependent cysteine-type endopeptidase activity"/>
    <property type="evidence" value="ECO:0007669"/>
    <property type="project" value="InterPro"/>
</dbReference>
<dbReference type="AlphaFoldDB" id="A0A9P0MVG0"/>
<evidence type="ECO:0000313" key="6">
    <source>
        <dbReference type="EMBL" id="CAH1403977.1"/>
    </source>
</evidence>
<dbReference type="SMART" id="SM00720">
    <property type="entry name" value="calpain_III"/>
    <property type="match status" value="1"/>
</dbReference>